<dbReference type="Proteomes" id="UP000229894">
    <property type="component" value="Unassembled WGS sequence"/>
</dbReference>
<dbReference type="AlphaFoldDB" id="A0A2M7BU19"/>
<evidence type="ECO:0000313" key="3">
    <source>
        <dbReference type="Proteomes" id="UP000229894"/>
    </source>
</evidence>
<proteinExistence type="predicted"/>
<dbReference type="PROSITE" id="PS51257">
    <property type="entry name" value="PROKAR_LIPOPROTEIN"/>
    <property type="match status" value="1"/>
</dbReference>
<dbReference type="Pfam" id="PF13290">
    <property type="entry name" value="CHB_HEX_C_1"/>
    <property type="match status" value="1"/>
</dbReference>
<dbReference type="EMBL" id="PEUX01000057">
    <property type="protein sequence ID" value="PIV10063.1"/>
    <property type="molecule type" value="Genomic_DNA"/>
</dbReference>
<protein>
    <recommendedName>
        <fullName evidence="1">GH29D-like beta-sandwich domain-containing protein</fullName>
    </recommendedName>
</protein>
<evidence type="ECO:0000313" key="2">
    <source>
        <dbReference type="EMBL" id="PIV10063.1"/>
    </source>
</evidence>
<accession>A0A2M7BU19</accession>
<reference evidence="3" key="1">
    <citation type="submission" date="2017-09" db="EMBL/GenBank/DDBJ databases">
        <title>Depth-based differentiation of microbial function through sediment-hosted aquifers and enrichment of novel symbionts in the deep terrestrial subsurface.</title>
        <authorList>
            <person name="Probst A.J."/>
            <person name="Ladd B."/>
            <person name="Jarett J.K."/>
            <person name="Geller-Mcgrath D.E."/>
            <person name="Sieber C.M.K."/>
            <person name="Emerson J.B."/>
            <person name="Anantharaman K."/>
            <person name="Thomas B.C."/>
            <person name="Malmstrom R."/>
            <person name="Stieglmeier M."/>
            <person name="Klingl A."/>
            <person name="Woyke T."/>
            <person name="Ryan C.M."/>
            <person name="Banfield J.F."/>
        </authorList>
    </citation>
    <scope>NUCLEOTIDE SEQUENCE [LARGE SCALE GENOMIC DNA]</scope>
</reference>
<name>A0A2M7BU19_9BACT</name>
<gene>
    <name evidence="2" type="ORF">COS49_02565</name>
</gene>
<organism evidence="2 3">
    <name type="scientific">Candidatus Portnoybacteria bacterium CG03_land_8_20_14_0_80_41_10</name>
    <dbReference type="NCBI Taxonomy" id="1974808"/>
    <lineage>
        <taxon>Bacteria</taxon>
        <taxon>Candidatus Portnoyibacteriota</taxon>
    </lineage>
</organism>
<feature type="domain" description="GH29D-like beta-sandwich" evidence="1">
    <location>
        <begin position="403"/>
        <end position="467"/>
    </location>
</feature>
<dbReference type="InterPro" id="IPR059177">
    <property type="entry name" value="GH29D-like_dom"/>
</dbReference>
<comment type="caution">
    <text evidence="2">The sequence shown here is derived from an EMBL/GenBank/DDBJ whole genome shotgun (WGS) entry which is preliminary data.</text>
</comment>
<sequence>MTANKTVTANFTATGGGCAPGETEVIKETALGSMQSQVPFYGAGANAMRFQTLFLQSEINQAGYINKIYFQKQNSAAETFNNFRIYLCHSSLSNLTTTYDNNCIGGAGGLSEVMNVPSGVYLFGNAGDWLEFDVANTFDYNNTDNLIVEIRWNGDSANISVNTYIRAISGNRLLYSTNDSASDGSLVSSYAYNFKASICVGALPDTSITANPSNPTNQTAATFSFTGTNSPTSYQCQLDSGGYSVCTSPKSYTVAQGTHTFQVKAINLFGEDPTPASYTWLVDTTLPVVSAFDVQPKNLNIANPTDTITWTVTDSGGSYLDHVEVWRAPDSAGVPGTWSKIGSNYNAPANSNSWTSSTTDSPTDGIYWYGLHVVDKAGNWGTEPAPIQVTVDKTRPPKPTCTPGTGNYATSVTVTCSDTETGVTIRYTTNGTAPTTSSTQYTSALTFTSTTTLTVAAWDAATNRSDTPDNGYTYTIIVDTTPPTTTIKIFRGEEDVTAAGAWLRADDYTIKFGDKDQADGSGLNCESCTCEYSIYLCKVGGPTCGDPPCCATPVINTTSRNCNSSVQIIAGTPPYNNEGFGRYQIYSGAKDMANSPHATEYLYINFDFTPPETHIE</sequence>
<evidence type="ECO:0000259" key="1">
    <source>
        <dbReference type="Pfam" id="PF13290"/>
    </source>
</evidence>